<organism evidence="1 2">
    <name type="scientific">Dentiscutata erythropus</name>
    <dbReference type="NCBI Taxonomy" id="1348616"/>
    <lineage>
        <taxon>Eukaryota</taxon>
        <taxon>Fungi</taxon>
        <taxon>Fungi incertae sedis</taxon>
        <taxon>Mucoromycota</taxon>
        <taxon>Glomeromycotina</taxon>
        <taxon>Glomeromycetes</taxon>
        <taxon>Diversisporales</taxon>
        <taxon>Gigasporaceae</taxon>
        <taxon>Dentiscutata</taxon>
    </lineage>
</organism>
<feature type="non-terminal residue" evidence="1">
    <location>
        <position position="1"/>
    </location>
</feature>
<evidence type="ECO:0000313" key="1">
    <source>
        <dbReference type="EMBL" id="CAG8815538.1"/>
    </source>
</evidence>
<proteinExistence type="predicted"/>
<dbReference type="Proteomes" id="UP000789405">
    <property type="component" value="Unassembled WGS sequence"/>
</dbReference>
<keyword evidence="2" id="KW-1185">Reference proteome</keyword>
<gene>
    <name evidence="1" type="ORF">DERYTH_LOCUS26126</name>
</gene>
<name>A0A9N9K8N5_9GLOM</name>
<reference evidence="1" key="1">
    <citation type="submission" date="2021-06" db="EMBL/GenBank/DDBJ databases">
        <authorList>
            <person name="Kallberg Y."/>
            <person name="Tangrot J."/>
            <person name="Rosling A."/>
        </authorList>
    </citation>
    <scope>NUCLEOTIDE SEQUENCE</scope>
    <source>
        <strain evidence="1">MA453B</strain>
    </source>
</reference>
<dbReference type="EMBL" id="CAJVPY010052694">
    <property type="protein sequence ID" value="CAG8815538.1"/>
    <property type="molecule type" value="Genomic_DNA"/>
</dbReference>
<sequence>LLDLARLIYKIQYAIEGKLKEGENSKLWNKILHKIIAEKIINC</sequence>
<accession>A0A9N9K8N5</accession>
<dbReference type="AlphaFoldDB" id="A0A9N9K8N5"/>
<evidence type="ECO:0000313" key="2">
    <source>
        <dbReference type="Proteomes" id="UP000789405"/>
    </source>
</evidence>
<comment type="caution">
    <text evidence="1">The sequence shown here is derived from an EMBL/GenBank/DDBJ whole genome shotgun (WGS) entry which is preliminary data.</text>
</comment>
<protein>
    <submittedName>
        <fullName evidence="1">18029_t:CDS:1</fullName>
    </submittedName>
</protein>